<dbReference type="AlphaFoldDB" id="A0A918CMF6"/>
<comment type="caution">
    <text evidence="2">The sequence shown here is derived from an EMBL/GenBank/DDBJ whole genome shotgun (WGS) entry which is preliminary data.</text>
</comment>
<dbReference type="EMBL" id="BMQL01000049">
    <property type="protein sequence ID" value="GGR30431.1"/>
    <property type="molecule type" value="Genomic_DNA"/>
</dbReference>
<keyword evidence="3" id="KW-1185">Reference proteome</keyword>
<dbReference type="RefSeq" id="WP_189092911.1">
    <property type="nucleotide sequence ID" value="NZ_BMQL01000049.1"/>
</dbReference>
<feature type="region of interest" description="Disordered" evidence="1">
    <location>
        <begin position="200"/>
        <end position="238"/>
    </location>
</feature>
<gene>
    <name evidence="2" type="ORF">GCM10008957_46540</name>
</gene>
<organism evidence="2 3">
    <name type="scientific">Deinococcus ruber</name>
    <dbReference type="NCBI Taxonomy" id="1848197"/>
    <lineage>
        <taxon>Bacteria</taxon>
        <taxon>Thermotogati</taxon>
        <taxon>Deinococcota</taxon>
        <taxon>Deinococci</taxon>
        <taxon>Deinococcales</taxon>
        <taxon>Deinococcaceae</taxon>
        <taxon>Deinococcus</taxon>
    </lineage>
</organism>
<accession>A0A918CMF6</accession>
<evidence type="ECO:0000313" key="3">
    <source>
        <dbReference type="Proteomes" id="UP000603865"/>
    </source>
</evidence>
<evidence type="ECO:0000313" key="2">
    <source>
        <dbReference type="EMBL" id="GGR30431.1"/>
    </source>
</evidence>
<dbReference type="Proteomes" id="UP000603865">
    <property type="component" value="Unassembled WGS sequence"/>
</dbReference>
<proteinExistence type="predicted"/>
<sequence>MDVYVDYSGHRAHAWAATIQLSNGTLVRIGGPLQKPKTKNTRWHGEEQAYLACREFLNDRPARYHNDDIHTCRRLGLTHVRRTHPLHRQAHTLARRIRRSLEQTQPKHTTHPPLTPADTYEPIRAQWRQLPGDVRGAAEKRLQKLVRQAYPRKKLKRKGRSAVQTRQFQHRFNQHAAALQELTHLTPANANEWAEAAFARPRTHAPARIPKAPQRQPTPKHATFPVRPRASVDPSLAPRHSAYKTAAWRYDGMIPPLGTRRTPPALTPTGRPKNTIRERLLRVLTTEPQPLRDIVPPLSNCSPITAIAAALQLHAEGLAIIHRTHTRPQHRQTSALNPTPHPQLSRSATARAARRERSPSATFALVAAAAISQACRRPNAPSLLRPWRRFVNPYSR</sequence>
<reference evidence="2" key="2">
    <citation type="submission" date="2020-09" db="EMBL/GenBank/DDBJ databases">
        <authorList>
            <person name="Sun Q."/>
            <person name="Ohkuma M."/>
        </authorList>
    </citation>
    <scope>NUCLEOTIDE SEQUENCE</scope>
    <source>
        <strain evidence="2">JCM 31311</strain>
    </source>
</reference>
<name>A0A918CMF6_9DEIO</name>
<evidence type="ECO:0000256" key="1">
    <source>
        <dbReference type="SAM" id="MobiDB-lite"/>
    </source>
</evidence>
<feature type="region of interest" description="Disordered" evidence="1">
    <location>
        <begin position="326"/>
        <end position="357"/>
    </location>
</feature>
<reference evidence="2" key="1">
    <citation type="journal article" date="2014" name="Int. J. Syst. Evol. Microbiol.">
        <title>Complete genome sequence of Corynebacterium casei LMG S-19264T (=DSM 44701T), isolated from a smear-ripened cheese.</title>
        <authorList>
            <consortium name="US DOE Joint Genome Institute (JGI-PGF)"/>
            <person name="Walter F."/>
            <person name="Albersmeier A."/>
            <person name="Kalinowski J."/>
            <person name="Ruckert C."/>
        </authorList>
    </citation>
    <scope>NUCLEOTIDE SEQUENCE</scope>
    <source>
        <strain evidence="2">JCM 31311</strain>
    </source>
</reference>
<protein>
    <submittedName>
        <fullName evidence="2">Uncharacterized protein</fullName>
    </submittedName>
</protein>